<feature type="domain" description="Acyl-CoA oxidase C-alpha1" evidence="12">
    <location>
        <begin position="78"/>
        <end position="241"/>
    </location>
</feature>
<evidence type="ECO:0000313" key="13">
    <source>
        <dbReference type="Proteomes" id="UP000887581"/>
    </source>
</evidence>
<dbReference type="InterPro" id="IPR036250">
    <property type="entry name" value="AcylCo_DH-like_C"/>
</dbReference>
<dbReference type="PANTHER" id="PTHR10909:SF390">
    <property type="entry name" value="PEROXISOMAL ACYL-COENZYME A OXIDASE 3"/>
    <property type="match status" value="1"/>
</dbReference>
<evidence type="ECO:0000313" key="14">
    <source>
        <dbReference type="WBParaSite" id="sdigi.contig835.g9867.t1"/>
    </source>
</evidence>
<sequence>MYTPDDEAIKCWAGNLGLSATHAIIFAQLYINRRCYGLHAFCMQIRETKKLTPLKGIEIGDMKEKNIKEQQLASLAILSVGRAAVVGKGTVAVRLAAVIATRYCAVRKQFHVGNHAEERSVIEYPLQQQRLFPHIASSVALTIFYRKFISICYKHFVRCIEDERFPYELMLSRELEILSCAAKVLSTETGVNALDDARLACGAHGFLKCSRLNDLRDAFDPSRTFEGDNNILVQKVTHVLLALSDESVHDWKDSPLGSLAFLDFKPEKFSAWKDDQLEDITNAYIWLLHSLVSTIKDDIENKLHEGFDLQQARILAQSEQYRMITYAYCELAILNCVRESLQTAPEVIREVFHRVAVVYGYSSIKKYMTTFYIGGYCSCKQWGNTVKRRLREAEASMLPDAISICDALAPPDFILHSILGSSDGQLYQRLIHYLT</sequence>
<evidence type="ECO:0000256" key="9">
    <source>
        <dbReference type="ARBA" id="ARBA00023098"/>
    </source>
</evidence>
<feature type="domain" description="Acyl-CoA oxidase C-terminal" evidence="11">
    <location>
        <begin position="277"/>
        <end position="432"/>
    </location>
</feature>
<dbReference type="SUPFAM" id="SSF56645">
    <property type="entry name" value="Acyl-CoA dehydrogenase NM domain-like"/>
    <property type="match status" value="1"/>
</dbReference>
<dbReference type="Proteomes" id="UP000887581">
    <property type="component" value="Unplaced"/>
</dbReference>
<dbReference type="FunFam" id="1.20.140.10:FF:000007">
    <property type="entry name" value="Acyl-coenzyme A oxidase"/>
    <property type="match status" value="1"/>
</dbReference>
<comment type="cofactor">
    <cofactor evidence="1">
        <name>FAD</name>
        <dbReference type="ChEBI" id="CHEBI:57692"/>
    </cofactor>
</comment>
<name>A0A915Q318_9BILA</name>
<dbReference type="SUPFAM" id="SSF47203">
    <property type="entry name" value="Acyl-CoA dehydrogenase C-terminal domain-like"/>
    <property type="match status" value="2"/>
</dbReference>
<dbReference type="InterPro" id="IPR055060">
    <property type="entry name" value="ACOX_C_alpha1"/>
</dbReference>
<keyword evidence="6" id="KW-0274">FAD</keyword>
<protein>
    <submittedName>
        <fullName evidence="14">Acyl-CoA oxidase C-terminal domain-containing protein</fullName>
    </submittedName>
</protein>
<reference evidence="14" key="1">
    <citation type="submission" date="2022-11" db="UniProtKB">
        <authorList>
            <consortium name="WormBaseParasite"/>
        </authorList>
    </citation>
    <scope>IDENTIFICATION</scope>
</reference>
<dbReference type="GO" id="GO:0071949">
    <property type="term" value="F:FAD binding"/>
    <property type="evidence" value="ECO:0007669"/>
    <property type="project" value="InterPro"/>
</dbReference>
<dbReference type="Pfam" id="PF01756">
    <property type="entry name" value="ACOX"/>
    <property type="match status" value="1"/>
</dbReference>
<dbReference type="WBParaSite" id="sdigi.contig835.g9867.t1">
    <property type="protein sequence ID" value="sdigi.contig835.g9867.t1"/>
    <property type="gene ID" value="sdigi.contig835.g9867"/>
</dbReference>
<dbReference type="GO" id="GO:0033540">
    <property type="term" value="P:fatty acid beta-oxidation using acyl-CoA oxidase"/>
    <property type="evidence" value="ECO:0007669"/>
    <property type="project" value="TreeGrafter"/>
</dbReference>
<comment type="subcellular location">
    <subcellularLocation>
        <location evidence="2">Peroxisome</location>
    </subcellularLocation>
</comment>
<dbReference type="Pfam" id="PF22924">
    <property type="entry name" value="ACOX_C_alpha1"/>
    <property type="match status" value="1"/>
</dbReference>
<comment type="similarity">
    <text evidence="4">Belongs to the acyl-CoA oxidase family.</text>
</comment>
<evidence type="ECO:0000259" key="12">
    <source>
        <dbReference type="Pfam" id="PF22924"/>
    </source>
</evidence>
<keyword evidence="13" id="KW-1185">Reference proteome</keyword>
<evidence type="ECO:0000256" key="4">
    <source>
        <dbReference type="ARBA" id="ARBA00006288"/>
    </source>
</evidence>
<dbReference type="GO" id="GO:0016402">
    <property type="term" value="F:pristanoyl-CoA oxidase activity"/>
    <property type="evidence" value="ECO:0007669"/>
    <property type="project" value="TreeGrafter"/>
</dbReference>
<dbReference type="Gene3D" id="1.20.140.10">
    <property type="entry name" value="Butyryl-CoA Dehydrogenase, subunit A, domain 3"/>
    <property type="match status" value="2"/>
</dbReference>
<evidence type="ECO:0000256" key="2">
    <source>
        <dbReference type="ARBA" id="ARBA00004275"/>
    </source>
</evidence>
<dbReference type="InterPro" id="IPR002655">
    <property type="entry name" value="Acyl-CoA_oxidase_C"/>
</dbReference>
<keyword evidence="8" id="KW-0560">Oxidoreductase</keyword>
<evidence type="ECO:0000256" key="7">
    <source>
        <dbReference type="ARBA" id="ARBA00022832"/>
    </source>
</evidence>
<keyword evidence="9" id="KW-0443">Lipid metabolism</keyword>
<dbReference type="FunFam" id="1.20.140.10:FF:000010">
    <property type="entry name" value="Acyl-coenzyme A oxidase"/>
    <property type="match status" value="1"/>
</dbReference>
<dbReference type="PANTHER" id="PTHR10909">
    <property type="entry name" value="ELECTRON TRANSPORT OXIDOREDUCTASE"/>
    <property type="match status" value="1"/>
</dbReference>
<evidence type="ECO:0000256" key="6">
    <source>
        <dbReference type="ARBA" id="ARBA00022827"/>
    </source>
</evidence>
<evidence type="ECO:0000256" key="1">
    <source>
        <dbReference type="ARBA" id="ARBA00001974"/>
    </source>
</evidence>
<proteinExistence type="inferred from homology"/>
<dbReference type="GO" id="GO:0055088">
    <property type="term" value="P:lipid homeostasis"/>
    <property type="evidence" value="ECO:0007669"/>
    <property type="project" value="TreeGrafter"/>
</dbReference>
<keyword evidence="10" id="KW-0576">Peroxisome</keyword>
<keyword evidence="7" id="KW-0276">Fatty acid metabolism</keyword>
<dbReference type="InterPro" id="IPR012258">
    <property type="entry name" value="Acyl-CoA_oxidase"/>
</dbReference>
<evidence type="ECO:0000256" key="8">
    <source>
        <dbReference type="ARBA" id="ARBA00023002"/>
    </source>
</evidence>
<dbReference type="GO" id="GO:0005777">
    <property type="term" value="C:peroxisome"/>
    <property type="evidence" value="ECO:0007669"/>
    <property type="project" value="UniProtKB-SubCell"/>
</dbReference>
<dbReference type="InterPro" id="IPR009100">
    <property type="entry name" value="AcylCoA_DH/oxidase_NM_dom_sf"/>
</dbReference>
<dbReference type="AlphaFoldDB" id="A0A915Q318"/>
<dbReference type="GO" id="GO:0005504">
    <property type="term" value="F:fatty acid binding"/>
    <property type="evidence" value="ECO:0007669"/>
    <property type="project" value="TreeGrafter"/>
</dbReference>
<evidence type="ECO:0000259" key="11">
    <source>
        <dbReference type="Pfam" id="PF01756"/>
    </source>
</evidence>
<organism evidence="13 14">
    <name type="scientific">Setaria digitata</name>
    <dbReference type="NCBI Taxonomy" id="48799"/>
    <lineage>
        <taxon>Eukaryota</taxon>
        <taxon>Metazoa</taxon>
        <taxon>Ecdysozoa</taxon>
        <taxon>Nematoda</taxon>
        <taxon>Chromadorea</taxon>
        <taxon>Rhabditida</taxon>
        <taxon>Spirurina</taxon>
        <taxon>Spiruromorpha</taxon>
        <taxon>Filarioidea</taxon>
        <taxon>Setariidae</taxon>
        <taxon>Setaria</taxon>
    </lineage>
</organism>
<evidence type="ECO:0000256" key="5">
    <source>
        <dbReference type="ARBA" id="ARBA00022630"/>
    </source>
</evidence>
<keyword evidence="5" id="KW-0285">Flavoprotein</keyword>
<accession>A0A915Q318</accession>
<comment type="pathway">
    <text evidence="3">Lipid metabolism.</text>
</comment>
<evidence type="ECO:0000256" key="3">
    <source>
        <dbReference type="ARBA" id="ARBA00005189"/>
    </source>
</evidence>
<evidence type="ECO:0000256" key="10">
    <source>
        <dbReference type="ARBA" id="ARBA00023140"/>
    </source>
</evidence>